<evidence type="ECO:0000313" key="1">
    <source>
        <dbReference type="EMBL" id="MDA6072434.1"/>
    </source>
</evidence>
<accession>A0ABT4WIL0</accession>
<comment type="caution">
    <text evidence="1">The sequence shown here is derived from an EMBL/GenBank/DDBJ whole genome shotgun (WGS) entry which is preliminary data.</text>
</comment>
<name>A0ABT4WIL0_9FLAO</name>
<proteinExistence type="predicted"/>
<evidence type="ECO:0000313" key="2">
    <source>
        <dbReference type="Proteomes" id="UP001212170"/>
    </source>
</evidence>
<dbReference type="Proteomes" id="UP001212170">
    <property type="component" value="Unassembled WGS sequence"/>
</dbReference>
<dbReference type="EMBL" id="JAMZNK010000062">
    <property type="protein sequence ID" value="MDA6072434.1"/>
    <property type="molecule type" value="Genomic_DNA"/>
</dbReference>
<reference evidence="1 2" key="1">
    <citation type="journal article" date="2023" name="Chemosphere">
        <title>Whole genome analysis of Flavobacterium aziz-sancarii sp. nov., isolated from Ardley Island (Antarctica), revealed a rich resistome and bioremediation potential.</title>
        <authorList>
            <person name="Otur C."/>
            <person name="Okay S."/>
            <person name="Kurt-Kizildogan A."/>
        </authorList>
    </citation>
    <scope>NUCLEOTIDE SEQUENCE [LARGE SCALE GENOMIC DNA]</scope>
    <source>
        <strain evidence="1 2">AC</strain>
    </source>
</reference>
<organism evidence="1 2">
    <name type="scientific">Flavobacterium azizsancarii</name>
    <dbReference type="NCBI Taxonomy" id="2961580"/>
    <lineage>
        <taxon>Bacteria</taxon>
        <taxon>Pseudomonadati</taxon>
        <taxon>Bacteroidota</taxon>
        <taxon>Flavobacteriia</taxon>
        <taxon>Flavobacteriales</taxon>
        <taxon>Flavobacteriaceae</taxon>
        <taxon>Flavobacterium</taxon>
    </lineage>
</organism>
<dbReference type="RefSeq" id="WP_271338403.1">
    <property type="nucleotide sequence ID" value="NZ_JAMZNK010000062.1"/>
</dbReference>
<sequence length="68" mass="7889">MPLYNYKSTDVFGGNLSVVHEKKVKDTLVPPSQKDVIDIINDGKRKEVEKEVEYKNRGVQKKLDHFKD</sequence>
<gene>
    <name evidence="1" type="ORF">NJT12_22670</name>
</gene>
<keyword evidence="2" id="KW-1185">Reference proteome</keyword>
<protein>
    <submittedName>
        <fullName evidence="1">Uncharacterized protein</fullName>
    </submittedName>
</protein>